<sequence>MSTFRVNRKLLNPKFEGYKFDFVDQNQVVVRHPLQHSASQATASTQSWLSFHEVQSKITHNHLALNNEGTSAVYVDEDYNIVLIDITPETLLPSFRVVYELPKPISSSVAELHSEYPSASYLSSDFLLVGDGYGYMYLLRTSLGAFNLAGIYQLVVDGSIQPFLIKSLDWVSPDSAVALLSSSHRGLKSDASTKKSTPVDFDIWAAEVNISLKELPAVAQTMSVLWNRRGDEVPILSKYDASRKAFMLIGGSPYRDLKVVTSPPYEPSPDEIAPIPRTGENLNADPARPPPYSWTQTSDSVTVAFPLPSTTPKTAINVKFSTTSLILSISDSLSAHVVTLPSFSSKAFWDGVSPSSSYWTWDKDAEHSFGILTLHLDKQHEGTKWMQVFASAGKSAAAELSPEDAEVPETLDPSELWHIRESLEKYTAALLTGEDASGLGLGQGVPSLAEGEMDEEVDSSVGRTAVITWVHLDGSSPSWSNPGHEDPFTLLSTPFPGHRMRTPFSLVLKEGLDGPTYALQPISTESDSDTAKWTHTSTFPALGFVLASKQDVRFTHHNENLVFALESGLRNGGGNMYVYRCAKPSEVWAKQSILKIGDGAGGALLGVVVVPVIVIRKTQLTASRTIASSPAKIWHSAKSKKSTKYALMTYSASAIAGTILHVLLAYINEPKAHGDPRLSLFVKSRRYPYYLNGRLLFLLLSQLTLASGSLLRNVMLDRFAFKWSIASNQYRLNIFELMRVFVVVIVFSSASLVCASLSFATIRILFPVLYRFPLLPIILRPFTGHFVRGSITLLLPFFHIGLLFRAWFISFTTMFVWEISELLFDVLIPQPIKLSHLISDSSVVLISGLSSRDRTMKFFALSELKDIASDESPAAAACRSDLFADQKYSPNQWSQLCRDCLLLLGNDYQLLLRRGAPAPPPPAASPLPKPEPPLPATPTPLLRKDIFRKEKSSPIRAVLDSFASDGPLAQAVDEGTESIHVPRLIKTVEDAVLPQLEKSKGEVVKSVIGATEIMPKITGGLNAVAEGIVDRHAPNFVRRTVKHWREWWTEDRLSKTVEGCIPFRELDVLAVEVLSHLVCASLSEDRYGVVQRDAPKIIEAMLSFLSAIEEYQMELNTLYKAPSPDANLSPKELQEIETKRIEVEKAHDALGLVGSVLKEGVENMKTFKPVVSNLLPCPEAYQ</sequence>
<dbReference type="InterPro" id="IPR008978">
    <property type="entry name" value="HSP20-like_chaperone"/>
</dbReference>
<organism evidence="9 10">
    <name type="scientific">Lentinula edodes</name>
    <name type="common">Shiitake mushroom</name>
    <name type="synonym">Lentinus edodes</name>
    <dbReference type="NCBI Taxonomy" id="5353"/>
    <lineage>
        <taxon>Eukaryota</taxon>
        <taxon>Fungi</taxon>
        <taxon>Dikarya</taxon>
        <taxon>Basidiomycota</taxon>
        <taxon>Agaricomycotina</taxon>
        <taxon>Agaricomycetes</taxon>
        <taxon>Agaricomycetidae</taxon>
        <taxon>Agaricales</taxon>
        <taxon>Marasmiineae</taxon>
        <taxon>Omphalotaceae</taxon>
        <taxon>Lentinula</taxon>
    </lineage>
</organism>
<dbReference type="PROSITE" id="PS51203">
    <property type="entry name" value="CS"/>
    <property type="match status" value="1"/>
</dbReference>
<comment type="caution">
    <text evidence="9">The sequence shown here is derived from an EMBL/GenBank/DDBJ whole genome shotgun (WGS) entry which is preliminary data.</text>
</comment>
<feature type="compositionally biased region" description="Pro residues" evidence="6">
    <location>
        <begin position="917"/>
        <end position="938"/>
    </location>
</feature>
<evidence type="ECO:0000313" key="10">
    <source>
        <dbReference type="Proteomes" id="UP000188533"/>
    </source>
</evidence>
<dbReference type="Pfam" id="PF09531">
    <property type="entry name" value="Ndc1_Nup"/>
    <property type="match status" value="1"/>
</dbReference>
<accession>A0A1Q3EEU3</accession>
<dbReference type="SUPFAM" id="SSF49764">
    <property type="entry name" value="HSP20-like chaperones"/>
    <property type="match status" value="1"/>
</dbReference>
<keyword evidence="5" id="KW-0539">Nucleus</keyword>
<keyword evidence="7" id="KW-1133">Transmembrane helix</keyword>
<dbReference type="InterPro" id="IPR037895">
    <property type="entry name" value="NUDCD1"/>
</dbReference>
<feature type="domain" description="CS" evidence="8">
    <location>
        <begin position="287"/>
        <end position="389"/>
    </location>
</feature>
<keyword evidence="7" id="KW-0472">Membrane</keyword>
<dbReference type="STRING" id="5353.A0A1Q3EEU3"/>
<feature type="region of interest" description="Disordered" evidence="6">
    <location>
        <begin position="915"/>
        <end position="941"/>
    </location>
</feature>
<comment type="subcellular location">
    <subcellularLocation>
        <location evidence="2">Cytoplasm</location>
    </subcellularLocation>
    <subcellularLocation>
        <location evidence="1">Nucleus</location>
    </subcellularLocation>
</comment>
<dbReference type="PANTHER" id="PTHR21664">
    <property type="entry name" value="CHRONIC MYELOGENOUS LEUKEMIA TUMOR ANTIGEN 66"/>
    <property type="match status" value="1"/>
</dbReference>
<evidence type="ECO:0000256" key="6">
    <source>
        <dbReference type="SAM" id="MobiDB-lite"/>
    </source>
</evidence>
<keyword evidence="7" id="KW-0812">Transmembrane</keyword>
<dbReference type="CDD" id="cd06467">
    <property type="entry name" value="p23_NUDC_like"/>
    <property type="match status" value="1"/>
</dbReference>
<proteinExistence type="predicted"/>
<dbReference type="PANTHER" id="PTHR21664:SF1">
    <property type="entry name" value="NUDC DOMAIN-CONTAINING PROTEIN 1"/>
    <property type="match status" value="1"/>
</dbReference>
<gene>
    <name evidence="9" type="ORF">LENED_007611</name>
</gene>
<evidence type="ECO:0000256" key="5">
    <source>
        <dbReference type="ARBA" id="ARBA00023242"/>
    </source>
</evidence>
<dbReference type="GO" id="GO:0005634">
    <property type="term" value="C:nucleus"/>
    <property type="evidence" value="ECO:0007669"/>
    <property type="project" value="UniProtKB-SubCell"/>
</dbReference>
<reference evidence="9 10" key="1">
    <citation type="submission" date="2016-08" db="EMBL/GenBank/DDBJ databases">
        <authorList>
            <consortium name="Lentinula edodes genome sequencing consortium"/>
            <person name="Sakamoto Y."/>
            <person name="Nakade K."/>
            <person name="Sato S."/>
            <person name="Yoshida Y."/>
            <person name="Miyazaki K."/>
            <person name="Natsume S."/>
            <person name="Konno N."/>
        </authorList>
    </citation>
    <scope>NUCLEOTIDE SEQUENCE [LARGE SCALE GENOMIC DNA]</scope>
    <source>
        <strain evidence="9 10">NBRC 111202</strain>
    </source>
</reference>
<keyword evidence="10" id="KW-1185">Reference proteome</keyword>
<protein>
    <recommendedName>
        <fullName evidence="3">NudC domain-containing protein 1</fullName>
    </recommendedName>
</protein>
<dbReference type="EMBL" id="BDGU01000267">
    <property type="protein sequence ID" value="GAW05735.1"/>
    <property type="molecule type" value="Genomic_DNA"/>
</dbReference>
<evidence type="ECO:0000313" key="9">
    <source>
        <dbReference type="EMBL" id="GAW05735.1"/>
    </source>
</evidence>
<feature type="transmembrane region" description="Helical" evidence="7">
    <location>
        <begin position="593"/>
        <end position="615"/>
    </location>
</feature>
<dbReference type="Pfam" id="PF04969">
    <property type="entry name" value="CS"/>
    <property type="match status" value="1"/>
</dbReference>
<feature type="transmembrane region" description="Helical" evidence="7">
    <location>
        <begin position="740"/>
        <end position="766"/>
    </location>
</feature>
<evidence type="ECO:0000256" key="7">
    <source>
        <dbReference type="SAM" id="Phobius"/>
    </source>
</evidence>
<feature type="transmembrane region" description="Helical" evidence="7">
    <location>
        <begin position="645"/>
        <end position="667"/>
    </location>
</feature>
<dbReference type="InterPro" id="IPR019049">
    <property type="entry name" value="Nucleoporin_prot_Ndc1/Nup"/>
</dbReference>
<evidence type="ECO:0000259" key="8">
    <source>
        <dbReference type="PROSITE" id="PS51203"/>
    </source>
</evidence>
<dbReference type="Gene3D" id="2.60.40.790">
    <property type="match status" value="1"/>
</dbReference>
<dbReference type="GO" id="GO:0005737">
    <property type="term" value="C:cytoplasm"/>
    <property type="evidence" value="ECO:0007669"/>
    <property type="project" value="UniProtKB-SubCell"/>
</dbReference>
<feature type="transmembrane region" description="Helical" evidence="7">
    <location>
        <begin position="786"/>
        <end position="808"/>
    </location>
</feature>
<reference evidence="9 10" key="2">
    <citation type="submission" date="2017-02" db="EMBL/GenBank/DDBJ databases">
        <title>A genome survey and senescence transcriptome analysis in Lentinula edodes.</title>
        <authorList>
            <person name="Sakamoto Y."/>
            <person name="Nakade K."/>
            <person name="Sato S."/>
            <person name="Yoshida Y."/>
            <person name="Miyazaki K."/>
            <person name="Natsume S."/>
            <person name="Konno N."/>
        </authorList>
    </citation>
    <scope>NUCLEOTIDE SEQUENCE [LARGE SCALE GENOMIC DNA]</scope>
    <source>
        <strain evidence="9 10">NBRC 111202</strain>
    </source>
</reference>
<dbReference type="Proteomes" id="UP000188533">
    <property type="component" value="Unassembled WGS sequence"/>
</dbReference>
<name>A0A1Q3EEU3_LENED</name>
<evidence type="ECO:0000256" key="4">
    <source>
        <dbReference type="ARBA" id="ARBA00022490"/>
    </source>
</evidence>
<evidence type="ECO:0000256" key="2">
    <source>
        <dbReference type="ARBA" id="ARBA00004496"/>
    </source>
</evidence>
<feature type="transmembrane region" description="Helical" evidence="7">
    <location>
        <begin position="687"/>
        <end position="711"/>
    </location>
</feature>
<dbReference type="InterPro" id="IPR007052">
    <property type="entry name" value="CS_dom"/>
</dbReference>
<dbReference type="AlphaFoldDB" id="A0A1Q3EEU3"/>
<evidence type="ECO:0000256" key="1">
    <source>
        <dbReference type="ARBA" id="ARBA00004123"/>
    </source>
</evidence>
<evidence type="ECO:0000256" key="3">
    <source>
        <dbReference type="ARBA" id="ARBA00018915"/>
    </source>
</evidence>
<keyword evidence="4" id="KW-0963">Cytoplasm</keyword>